<accession>A0A6P6H5C0</accession>
<evidence type="ECO:0000256" key="1">
    <source>
        <dbReference type="ARBA" id="ARBA00004216"/>
    </source>
</evidence>
<dbReference type="GO" id="GO:0005509">
    <property type="term" value="F:calcium ion binding"/>
    <property type="evidence" value="ECO:0007669"/>
    <property type="project" value="InterPro"/>
</dbReference>
<name>A0A6P6H5C0_PUMCO</name>
<dbReference type="FunFam" id="1.10.238.10:FF:000004">
    <property type="entry name" value="Actinin alpha 1"/>
    <property type="match status" value="1"/>
</dbReference>
<dbReference type="FunFam" id="1.10.238.10:FF:000018">
    <property type="entry name" value="Actinin, alpha 1"/>
    <property type="match status" value="1"/>
</dbReference>
<dbReference type="SUPFAM" id="SSF47473">
    <property type="entry name" value="EF-hand"/>
    <property type="match status" value="1"/>
</dbReference>
<dbReference type="PROSITE" id="PS00019">
    <property type="entry name" value="ACTININ_1"/>
    <property type="match status" value="1"/>
</dbReference>
<dbReference type="CTD" id="88"/>
<evidence type="ECO:0000256" key="8">
    <source>
        <dbReference type="ARBA" id="ARBA00043249"/>
    </source>
</evidence>
<comment type="subcellular location">
    <subcellularLocation>
        <location evidence="1">Cytoplasm</location>
        <location evidence="1">Myofibril</location>
        <location evidence="1">Sarcomere</location>
        <location evidence="1">Z line</location>
    </subcellularLocation>
</comment>
<dbReference type="PROSITE" id="PS50021">
    <property type="entry name" value="CH"/>
    <property type="match status" value="2"/>
</dbReference>
<dbReference type="RefSeq" id="XP_025770869.1">
    <property type="nucleotide sequence ID" value="XM_025915084.1"/>
</dbReference>
<evidence type="ECO:0000259" key="11">
    <source>
        <dbReference type="PROSITE" id="PS50222"/>
    </source>
</evidence>
<feature type="domain" description="Calponin-homology (CH)" evidence="10">
    <location>
        <begin position="151"/>
        <end position="257"/>
    </location>
</feature>
<dbReference type="SMART" id="SM00033">
    <property type="entry name" value="CH"/>
    <property type="match status" value="2"/>
</dbReference>
<evidence type="ECO:0000313" key="12">
    <source>
        <dbReference type="Proteomes" id="UP000515131"/>
    </source>
</evidence>
<dbReference type="PROSITE" id="PS00020">
    <property type="entry name" value="ACTININ_2"/>
    <property type="match status" value="1"/>
</dbReference>
<dbReference type="InterPro" id="IPR001589">
    <property type="entry name" value="Actinin_actin-bd_CS"/>
</dbReference>
<feature type="domain" description="Calponin-homology (CH)" evidence="10">
    <location>
        <begin position="38"/>
        <end position="142"/>
    </location>
</feature>
<dbReference type="FunFam" id="1.20.58.60:FF:000003">
    <property type="entry name" value="Actinin, alpha 1"/>
    <property type="match status" value="1"/>
</dbReference>
<dbReference type="SMART" id="SM01184">
    <property type="entry name" value="efhand_Ca_insen"/>
    <property type="match status" value="1"/>
</dbReference>
<dbReference type="GO" id="GO:0030018">
    <property type="term" value="C:Z disc"/>
    <property type="evidence" value="ECO:0007669"/>
    <property type="project" value="UniProtKB-SubCell"/>
</dbReference>
<dbReference type="CDD" id="cd21214">
    <property type="entry name" value="CH_ACTN_rpt1"/>
    <property type="match status" value="1"/>
</dbReference>
<evidence type="ECO:0000256" key="6">
    <source>
        <dbReference type="ARBA" id="ARBA00022837"/>
    </source>
</evidence>
<dbReference type="FunFam" id="1.10.418.10:FF:000001">
    <property type="entry name" value="Actinin alpha 1"/>
    <property type="match status" value="1"/>
</dbReference>
<dbReference type="SMART" id="SM00150">
    <property type="entry name" value="SPEC"/>
    <property type="match status" value="3"/>
</dbReference>
<evidence type="ECO:0000256" key="5">
    <source>
        <dbReference type="ARBA" id="ARBA00022737"/>
    </source>
</evidence>
<dbReference type="Gene3D" id="1.20.58.60">
    <property type="match status" value="4"/>
</dbReference>
<evidence type="ECO:0000256" key="2">
    <source>
        <dbReference type="ARBA" id="ARBA00010255"/>
    </source>
</evidence>
<reference evidence="13" key="1">
    <citation type="submission" date="2025-08" db="UniProtKB">
        <authorList>
            <consortium name="RefSeq"/>
        </authorList>
    </citation>
    <scope>IDENTIFICATION</scope>
    <source>
        <tissue evidence="13">Blood</tissue>
    </source>
</reference>
<keyword evidence="3" id="KW-0963">Cytoplasm</keyword>
<dbReference type="CDD" id="cd21216">
    <property type="entry name" value="CH_ACTN_rpt2"/>
    <property type="match status" value="1"/>
</dbReference>
<dbReference type="Pfam" id="PF00435">
    <property type="entry name" value="Spectrin"/>
    <property type="match status" value="4"/>
</dbReference>
<keyword evidence="7" id="KW-0009">Actin-binding</keyword>
<dbReference type="GeneID" id="112851583"/>
<dbReference type="CDD" id="cd00051">
    <property type="entry name" value="EFh"/>
    <property type="match status" value="1"/>
</dbReference>
<keyword evidence="12" id="KW-1185">Reference proteome</keyword>
<organism evidence="12 13">
    <name type="scientific">Puma concolor</name>
    <name type="common">Mountain lion</name>
    <name type="synonym">Felis concolor</name>
    <dbReference type="NCBI Taxonomy" id="9696"/>
    <lineage>
        <taxon>Eukaryota</taxon>
        <taxon>Metazoa</taxon>
        <taxon>Chordata</taxon>
        <taxon>Craniata</taxon>
        <taxon>Vertebrata</taxon>
        <taxon>Euteleostomi</taxon>
        <taxon>Mammalia</taxon>
        <taxon>Eutheria</taxon>
        <taxon>Laurasiatheria</taxon>
        <taxon>Carnivora</taxon>
        <taxon>Feliformia</taxon>
        <taxon>Felidae</taxon>
        <taxon>Felinae</taxon>
        <taxon>Puma</taxon>
    </lineage>
</organism>
<evidence type="ECO:0000256" key="4">
    <source>
        <dbReference type="ARBA" id="ARBA00022723"/>
    </source>
</evidence>
<dbReference type="CDD" id="cd00176">
    <property type="entry name" value="SPEC"/>
    <property type="match status" value="1"/>
</dbReference>
<feature type="coiled-coil region" evidence="9">
    <location>
        <begin position="671"/>
        <end position="705"/>
    </location>
</feature>
<evidence type="ECO:0000256" key="9">
    <source>
        <dbReference type="SAM" id="Coils"/>
    </source>
</evidence>
<proteinExistence type="inferred from homology"/>
<dbReference type="Gene3D" id="1.10.418.10">
    <property type="entry name" value="Calponin-like domain"/>
    <property type="match status" value="2"/>
</dbReference>
<dbReference type="SUPFAM" id="SSF47576">
    <property type="entry name" value="Calponin-homology domain, CH-domain"/>
    <property type="match status" value="1"/>
</dbReference>
<dbReference type="Gene3D" id="1.10.238.10">
    <property type="entry name" value="EF-hand"/>
    <property type="match status" value="2"/>
</dbReference>
<sequence>MNQIEPGVQYNYVYEDDEYMIQEEEWDRDLLLDPAWEKQQRKTFTAWCNSHLRKAGTQIENIEEDFRNGLKLMLLLEVISGERLPKPDRGKMRFHKIANVNKALDYIASKGVKLVSIGAEEIVDGNVKMTLGMIWTIILRFAIQDISVEETSAKEGLLLWCQRKTAPYRNVNIQNFHTSWKDGLGLCALIHRHRPDLIDYSKLNKDDPIGNINLAMEIAEKHLDIPKMLDAEDLVYTARPDERAIMTYVSCYYHAFAGAQKAETAANRICKVLAVNQENERLMEEYERLASELLEWIRRTIPWLENRTPEQTMRAMQQKLEDFRDYRRKHKPPKVQEKCQLEINFNTLQTKLRISNRPAFMPSEGKMVSDIAGAWQRLEQAEKGYEEWLLNEIRRLERVEHLAEKFKQKASTHETWAYGKEQILLQKDYESATLTEVRAMLRKHEAFESDLAAHQDRVEQIAAIAQELNELDYHDAVNVNDRCQKICDQWDRLGTLTQKRREALERTEKLLETIDQLHLEFAKRAAPFNNWMEGAMEDLQDMFIVHSIEEIQSLITAHEQFKATLPEADGERQSIMAIQNEVEKVIQSYSIRISSSNPYSTVTVDELRAKWDKVKQLVPIRDQSLQEELARQHANERLRRQFAAQANAIGPWIQNKMEEIARSSIQITGALEDQMNQLKQYEHNIINYKNNIDKLEGDHQLIQEALVFDNKHTNYTMEHIRVGWEVLLTTIARTINEVETQILTRDAKGITQEQMNEFRASFNHFDRRKNGLMDHEDFRACLISMGYDLGEAEFARIMTLVDPNGQGTVTFQSFIDFMTRETADTDTAEQVIASFRILASDKPYILAEELRRELPPDQAQYCIKRMPAYSGPGSVPGALDYTAFSSALYGESDL</sequence>
<dbReference type="InterPro" id="IPR011992">
    <property type="entry name" value="EF-hand-dom_pair"/>
</dbReference>
<dbReference type="Pfam" id="PF00307">
    <property type="entry name" value="CH"/>
    <property type="match status" value="2"/>
</dbReference>
<dbReference type="SMART" id="SM00054">
    <property type="entry name" value="EFh"/>
    <property type="match status" value="2"/>
</dbReference>
<evidence type="ECO:0000259" key="10">
    <source>
        <dbReference type="PROSITE" id="PS50021"/>
    </source>
</evidence>
<dbReference type="InterPro" id="IPR036872">
    <property type="entry name" value="CH_dom_sf"/>
</dbReference>
<dbReference type="AlphaFoldDB" id="A0A6P6H5C0"/>
<protein>
    <recommendedName>
        <fullName evidence="8">F-actin cross-linking protein</fullName>
    </recommendedName>
</protein>
<keyword evidence="6" id="KW-0106">Calcium</keyword>
<feature type="domain" description="EF-hand" evidence="11">
    <location>
        <begin position="753"/>
        <end position="788"/>
    </location>
</feature>
<comment type="similarity">
    <text evidence="2">Belongs to the alpha-actinin family.</text>
</comment>
<dbReference type="InterPro" id="IPR001715">
    <property type="entry name" value="CH_dom"/>
</dbReference>
<dbReference type="SUPFAM" id="SSF46966">
    <property type="entry name" value="Spectrin repeat"/>
    <property type="match status" value="4"/>
</dbReference>
<dbReference type="Pfam" id="PF08726">
    <property type="entry name" value="EFhand_Ca_insen"/>
    <property type="match status" value="1"/>
</dbReference>
<feature type="domain" description="EF-hand" evidence="11">
    <location>
        <begin position="789"/>
        <end position="824"/>
    </location>
</feature>
<dbReference type="GO" id="GO:0003779">
    <property type="term" value="F:actin binding"/>
    <property type="evidence" value="ECO:0007669"/>
    <property type="project" value="UniProtKB-KW"/>
</dbReference>
<evidence type="ECO:0000313" key="13">
    <source>
        <dbReference type="RefSeq" id="XP_025770869.1"/>
    </source>
</evidence>
<gene>
    <name evidence="13" type="primary">ACTN2</name>
</gene>
<dbReference type="FunFam" id="1.20.58.60:FF:000005">
    <property type="entry name" value="Actinin alpha 1"/>
    <property type="match status" value="1"/>
</dbReference>
<dbReference type="Proteomes" id="UP000515131">
    <property type="component" value="Unplaced"/>
</dbReference>
<keyword evidence="9" id="KW-0175">Coiled coil</keyword>
<dbReference type="FunFam" id="1.20.58.60:FF:000004">
    <property type="entry name" value="Actinin alpha 1"/>
    <property type="match status" value="1"/>
</dbReference>
<evidence type="ECO:0000256" key="3">
    <source>
        <dbReference type="ARBA" id="ARBA00022490"/>
    </source>
</evidence>
<keyword evidence="4" id="KW-0479">Metal-binding</keyword>
<dbReference type="FunFam" id="1.20.58.60:FF:000002">
    <property type="entry name" value="Actinin, alpha 1"/>
    <property type="match status" value="1"/>
</dbReference>
<evidence type="ECO:0000256" key="7">
    <source>
        <dbReference type="ARBA" id="ARBA00023203"/>
    </source>
</evidence>
<dbReference type="FunFam" id="1.10.418.10:FF:000005">
    <property type="entry name" value="Actinin alpha 4"/>
    <property type="match status" value="1"/>
</dbReference>
<dbReference type="InterPro" id="IPR002017">
    <property type="entry name" value="Spectrin_repeat"/>
</dbReference>
<feature type="coiled-coil region" evidence="9">
    <location>
        <begin position="272"/>
        <end position="299"/>
    </location>
</feature>
<dbReference type="InterPro" id="IPR014837">
    <property type="entry name" value="EF-hand_Ca_insen"/>
</dbReference>
<dbReference type="PROSITE" id="PS50222">
    <property type="entry name" value="EF_HAND_2"/>
    <property type="match status" value="2"/>
</dbReference>
<dbReference type="InterPro" id="IPR002048">
    <property type="entry name" value="EF_hand_dom"/>
</dbReference>
<dbReference type="Pfam" id="PF13499">
    <property type="entry name" value="EF-hand_7"/>
    <property type="match status" value="1"/>
</dbReference>
<dbReference type="InterPro" id="IPR018159">
    <property type="entry name" value="Spectrin/alpha-actinin"/>
</dbReference>
<keyword evidence="5" id="KW-0677">Repeat</keyword>
<dbReference type="PANTHER" id="PTHR11915">
    <property type="entry name" value="SPECTRIN/FILAMIN RELATED CYTOSKELETAL PROTEIN"/>
    <property type="match status" value="1"/>
</dbReference>